<feature type="compositionally biased region" description="Basic and acidic residues" evidence="18">
    <location>
        <begin position="98"/>
        <end position="110"/>
    </location>
</feature>
<dbReference type="Proteomes" id="UP000784294">
    <property type="component" value="Unassembled WGS sequence"/>
</dbReference>
<evidence type="ECO:0000313" key="20">
    <source>
        <dbReference type="EMBL" id="VEL15623.1"/>
    </source>
</evidence>
<evidence type="ECO:0000256" key="1">
    <source>
        <dbReference type="ARBA" id="ARBA00004210"/>
    </source>
</evidence>
<evidence type="ECO:0000256" key="4">
    <source>
        <dbReference type="ARBA" id="ARBA00004556"/>
    </source>
</evidence>
<evidence type="ECO:0000256" key="12">
    <source>
        <dbReference type="ARBA" id="ARBA00022845"/>
    </source>
</evidence>
<keyword evidence="13" id="KW-0694">RNA-binding</keyword>
<keyword evidence="10" id="KW-0747">Spliceosome</keyword>
<dbReference type="InterPro" id="IPR018545">
    <property type="entry name" value="Btz_dom"/>
</dbReference>
<dbReference type="OrthoDB" id="657902at2759"/>
<dbReference type="GO" id="GO:0051028">
    <property type="term" value="P:mRNA transport"/>
    <property type="evidence" value="ECO:0007669"/>
    <property type="project" value="UniProtKB-KW"/>
</dbReference>
<protein>
    <recommendedName>
        <fullName evidence="6">Protein CASC3</fullName>
    </recommendedName>
</protein>
<keyword evidence="14" id="KW-0866">Nonsense-mediated mRNA decay</keyword>
<feature type="compositionally biased region" description="Acidic residues" evidence="18">
    <location>
        <begin position="32"/>
        <end position="41"/>
    </location>
</feature>
<keyword evidence="11" id="KW-0509">mRNA transport</keyword>
<evidence type="ECO:0000256" key="18">
    <source>
        <dbReference type="SAM" id="MobiDB-lite"/>
    </source>
</evidence>
<evidence type="ECO:0000256" key="5">
    <source>
        <dbReference type="ARBA" id="ARBA00009548"/>
    </source>
</evidence>
<dbReference type="InterPro" id="IPR028544">
    <property type="entry name" value="CASC3"/>
</dbReference>
<dbReference type="PANTHER" id="PTHR13434:SF0">
    <property type="entry name" value="PROTEIN CASC3"/>
    <property type="match status" value="1"/>
</dbReference>
<keyword evidence="12" id="KW-0810">Translation regulation</keyword>
<sequence length="436" mass="48944">DRYEQDDEVLGDDDFEDEEEEGDNCDSYYSDAAEDGDENSLEVETPAAVSDDSNVGLVYRESGDGQEACDHMPPRATVIVAKREATGIPDEDEEEADELGRKLDADEDVKNPAYVPRTGRYYMHDQRFDAEDDENGDGEGEIKEDGDTAQEDTSSKQNKRRERRTGPAAERWSHDLFNERAQAPRSLQELIRRYGKNILPPELLTSPSGPNRESSSVTRRSTRAHVVRGGRRGHTSLFPHDSKMRRLNTGNLSKRGEEMQRKVDIEETEQNDTVPCIDNTNAEDVRVSSPSPNVDSCSLNPIIADSVTSCEDSSSLVPTADSSIPQISPSISKVALKSENQVGSCLAKHRTSRRRPIDEKILPPSRHSGFYTRQRFSGRPRAVLDSDSQQRQSRPCIVDARQILSVRIFAYFTPLLSHYLCFSRKILHLLKKTINS</sequence>
<evidence type="ECO:0000256" key="3">
    <source>
        <dbReference type="ARBA" id="ARBA00004324"/>
    </source>
</evidence>
<evidence type="ECO:0000256" key="10">
    <source>
        <dbReference type="ARBA" id="ARBA00022728"/>
    </source>
</evidence>
<accession>A0A448WN27</accession>
<keyword evidence="7" id="KW-0813">Transport</keyword>
<dbReference type="GO" id="GO:0008380">
    <property type="term" value="P:RNA splicing"/>
    <property type="evidence" value="ECO:0007669"/>
    <property type="project" value="UniProtKB-KW"/>
</dbReference>
<keyword evidence="8" id="KW-0963">Cytoplasm</keyword>
<dbReference type="PANTHER" id="PTHR13434">
    <property type="entry name" value="PROTEIN CASC3"/>
    <property type="match status" value="1"/>
</dbReference>
<dbReference type="GO" id="GO:0003729">
    <property type="term" value="F:mRNA binding"/>
    <property type="evidence" value="ECO:0007669"/>
    <property type="project" value="InterPro"/>
</dbReference>
<dbReference type="GO" id="GO:0006417">
    <property type="term" value="P:regulation of translation"/>
    <property type="evidence" value="ECO:0007669"/>
    <property type="project" value="UniProtKB-KW"/>
</dbReference>
<dbReference type="SMART" id="SM01044">
    <property type="entry name" value="Btz"/>
    <property type="match status" value="1"/>
</dbReference>
<reference evidence="20" key="1">
    <citation type="submission" date="2018-11" db="EMBL/GenBank/DDBJ databases">
        <authorList>
            <consortium name="Pathogen Informatics"/>
        </authorList>
    </citation>
    <scope>NUCLEOTIDE SEQUENCE</scope>
</reference>
<evidence type="ECO:0000256" key="8">
    <source>
        <dbReference type="ARBA" id="ARBA00022490"/>
    </source>
</evidence>
<proteinExistence type="inferred from homology"/>
<evidence type="ECO:0000259" key="19">
    <source>
        <dbReference type="SMART" id="SM01044"/>
    </source>
</evidence>
<name>A0A448WN27_9PLAT</name>
<dbReference type="GO" id="GO:0000184">
    <property type="term" value="P:nuclear-transcribed mRNA catabolic process, nonsense-mediated decay"/>
    <property type="evidence" value="ECO:0007669"/>
    <property type="project" value="UniProtKB-KW"/>
</dbReference>
<feature type="domain" description="Btz" evidence="19">
    <location>
        <begin position="81"/>
        <end position="203"/>
    </location>
</feature>
<dbReference type="EMBL" id="CAAALY010025233">
    <property type="protein sequence ID" value="VEL15623.1"/>
    <property type="molecule type" value="Genomic_DNA"/>
</dbReference>
<evidence type="ECO:0000256" key="6">
    <source>
        <dbReference type="ARBA" id="ARBA00019964"/>
    </source>
</evidence>
<feature type="region of interest" description="Disordered" evidence="18">
    <location>
        <begin position="1"/>
        <end position="50"/>
    </location>
</feature>
<evidence type="ECO:0000256" key="13">
    <source>
        <dbReference type="ARBA" id="ARBA00022884"/>
    </source>
</evidence>
<evidence type="ECO:0000256" key="16">
    <source>
        <dbReference type="ARBA" id="ARBA00023242"/>
    </source>
</evidence>
<dbReference type="GO" id="GO:0010494">
    <property type="term" value="C:cytoplasmic stress granule"/>
    <property type="evidence" value="ECO:0007669"/>
    <property type="project" value="UniProtKB-SubCell"/>
</dbReference>
<evidence type="ECO:0000313" key="21">
    <source>
        <dbReference type="Proteomes" id="UP000784294"/>
    </source>
</evidence>
<dbReference type="GO" id="GO:0005681">
    <property type="term" value="C:spliceosomal complex"/>
    <property type="evidence" value="ECO:0007669"/>
    <property type="project" value="UniProtKB-KW"/>
</dbReference>
<gene>
    <name evidence="20" type="ORF">PXEA_LOCUS9063</name>
</gene>
<feature type="compositionally biased region" description="Acidic residues" evidence="18">
    <location>
        <begin position="1"/>
        <end position="24"/>
    </location>
</feature>
<feature type="region of interest" description="Disordered" evidence="18">
    <location>
        <begin position="351"/>
        <end position="372"/>
    </location>
</feature>
<evidence type="ECO:0000256" key="17">
    <source>
        <dbReference type="ARBA" id="ARBA00023273"/>
    </source>
</evidence>
<comment type="caution">
    <text evidence="20">The sequence shown here is derived from an EMBL/GenBank/DDBJ whole genome shotgun (WGS) entry which is preliminary data.</text>
</comment>
<evidence type="ECO:0000256" key="15">
    <source>
        <dbReference type="ARBA" id="ARBA00023187"/>
    </source>
</evidence>
<dbReference type="GO" id="GO:0016607">
    <property type="term" value="C:nuclear speck"/>
    <property type="evidence" value="ECO:0007669"/>
    <property type="project" value="UniProtKB-SubCell"/>
</dbReference>
<dbReference type="AlphaFoldDB" id="A0A448WN27"/>
<dbReference type="GO" id="GO:0048471">
    <property type="term" value="C:perinuclear region of cytoplasm"/>
    <property type="evidence" value="ECO:0007669"/>
    <property type="project" value="UniProtKB-SubCell"/>
</dbReference>
<keyword evidence="15" id="KW-0508">mRNA splicing</keyword>
<evidence type="ECO:0000256" key="7">
    <source>
        <dbReference type="ARBA" id="ARBA00022448"/>
    </source>
</evidence>
<dbReference type="Pfam" id="PF09405">
    <property type="entry name" value="Btz"/>
    <property type="match status" value="1"/>
</dbReference>
<evidence type="ECO:0000256" key="2">
    <source>
        <dbReference type="ARBA" id="ARBA00004279"/>
    </source>
</evidence>
<organism evidence="20 21">
    <name type="scientific">Protopolystoma xenopodis</name>
    <dbReference type="NCBI Taxonomy" id="117903"/>
    <lineage>
        <taxon>Eukaryota</taxon>
        <taxon>Metazoa</taxon>
        <taxon>Spiralia</taxon>
        <taxon>Lophotrochozoa</taxon>
        <taxon>Platyhelminthes</taxon>
        <taxon>Monogenea</taxon>
        <taxon>Polyopisthocotylea</taxon>
        <taxon>Polystomatidea</taxon>
        <taxon>Polystomatidae</taxon>
        <taxon>Protopolystoma</taxon>
    </lineage>
</organism>
<keyword evidence="17" id="KW-0966">Cell projection</keyword>
<dbReference type="GO" id="GO:0030425">
    <property type="term" value="C:dendrite"/>
    <property type="evidence" value="ECO:0007669"/>
    <property type="project" value="UniProtKB-SubCell"/>
</dbReference>
<evidence type="ECO:0000256" key="11">
    <source>
        <dbReference type="ARBA" id="ARBA00022816"/>
    </source>
</evidence>
<feature type="region of interest" description="Disordered" evidence="18">
    <location>
        <begin position="82"/>
        <end position="180"/>
    </location>
</feature>
<feature type="non-terminal residue" evidence="20">
    <location>
        <position position="1"/>
    </location>
</feature>
<dbReference type="GO" id="GO:0006397">
    <property type="term" value="P:mRNA processing"/>
    <property type="evidence" value="ECO:0007669"/>
    <property type="project" value="UniProtKB-KW"/>
</dbReference>
<dbReference type="GO" id="GO:0035145">
    <property type="term" value="C:exon-exon junction complex"/>
    <property type="evidence" value="ECO:0007669"/>
    <property type="project" value="InterPro"/>
</dbReference>
<keyword evidence="9" id="KW-0507">mRNA processing</keyword>
<feature type="compositionally biased region" description="Acidic residues" evidence="18">
    <location>
        <begin position="130"/>
        <end position="139"/>
    </location>
</feature>
<evidence type="ECO:0000256" key="9">
    <source>
        <dbReference type="ARBA" id="ARBA00022664"/>
    </source>
</evidence>
<comment type="similarity">
    <text evidence="5">Belongs to the CASC3 family.</text>
</comment>
<comment type="subcellular location">
    <subcellularLocation>
        <location evidence="2">Cell projection</location>
        <location evidence="2">Dendrite</location>
    </subcellularLocation>
    <subcellularLocation>
        <location evidence="1">Cytoplasm</location>
        <location evidence="1">Stress granule</location>
    </subcellularLocation>
    <subcellularLocation>
        <location evidence="4">Cytoplasm</location>
        <location evidence="4">Perinuclear region</location>
    </subcellularLocation>
    <subcellularLocation>
        <location evidence="3">Nucleus speckle</location>
    </subcellularLocation>
</comment>
<evidence type="ECO:0000256" key="14">
    <source>
        <dbReference type="ARBA" id="ARBA00023161"/>
    </source>
</evidence>
<feature type="region of interest" description="Disordered" evidence="18">
    <location>
        <begin position="200"/>
        <end position="248"/>
    </location>
</feature>
<keyword evidence="21" id="KW-1185">Reference proteome</keyword>
<keyword evidence="16" id="KW-0539">Nucleus</keyword>
<feature type="compositionally biased region" description="Basic residues" evidence="18">
    <location>
        <begin position="220"/>
        <end position="234"/>
    </location>
</feature>